<keyword evidence="1" id="KW-0812">Transmembrane</keyword>
<feature type="transmembrane region" description="Helical" evidence="1">
    <location>
        <begin position="124"/>
        <end position="142"/>
    </location>
</feature>
<feature type="transmembrane region" description="Helical" evidence="1">
    <location>
        <begin position="92"/>
        <end position="112"/>
    </location>
</feature>
<reference evidence="2 3" key="1">
    <citation type="submission" date="2023-10" db="EMBL/GenBank/DDBJ databases">
        <title>Niallia locisalis sp.nov. isolated from a salt pond sample.</title>
        <authorList>
            <person name="Li X.-J."/>
            <person name="Dong L."/>
        </authorList>
    </citation>
    <scope>NUCLEOTIDE SEQUENCE [LARGE SCALE GENOMIC DNA]</scope>
    <source>
        <strain evidence="2 3">DSM 29761</strain>
    </source>
</reference>
<organism evidence="2 3">
    <name type="scientific">Niallia oryzisoli</name>
    <dbReference type="NCBI Taxonomy" id="1737571"/>
    <lineage>
        <taxon>Bacteria</taxon>
        <taxon>Bacillati</taxon>
        <taxon>Bacillota</taxon>
        <taxon>Bacilli</taxon>
        <taxon>Bacillales</taxon>
        <taxon>Bacillaceae</taxon>
        <taxon>Niallia</taxon>
    </lineage>
</organism>
<dbReference type="RefSeq" id="WP_338448400.1">
    <property type="nucleotide sequence ID" value="NZ_CP137640.1"/>
</dbReference>
<dbReference type="EMBL" id="CP137640">
    <property type="protein sequence ID" value="WVX79466.1"/>
    <property type="molecule type" value="Genomic_DNA"/>
</dbReference>
<evidence type="ECO:0000313" key="2">
    <source>
        <dbReference type="EMBL" id="WVX79466.1"/>
    </source>
</evidence>
<gene>
    <name evidence="2" type="ORF">R4Z09_19480</name>
</gene>
<protein>
    <submittedName>
        <fullName evidence="2">Uncharacterized protein</fullName>
    </submittedName>
</protein>
<keyword evidence="1" id="KW-0472">Membrane</keyword>
<evidence type="ECO:0000256" key="1">
    <source>
        <dbReference type="SAM" id="Phobius"/>
    </source>
</evidence>
<sequence>MVLFFISIFLFNLIALIKNKIPSIRNVSIWTFTIAFQVVFDVIVEFKYNGYWYFDKGIDWIGIVAHTVLIPPVNILLLSWFPFNSNLFKQAIYITCWTVGVIVYEALVLLPEPWGFFHLGWWKLWYDVFAIPILILILLGYYKVICKLEKKLLDNY</sequence>
<feature type="transmembrane region" description="Helical" evidence="1">
    <location>
        <begin position="27"/>
        <end position="46"/>
    </location>
</feature>
<keyword evidence="1" id="KW-1133">Transmembrane helix</keyword>
<accession>A0ABZ2C7C8</accession>
<keyword evidence="3" id="KW-1185">Reference proteome</keyword>
<feature type="transmembrane region" description="Helical" evidence="1">
    <location>
        <begin position="58"/>
        <end position="80"/>
    </location>
</feature>
<evidence type="ECO:0000313" key="3">
    <source>
        <dbReference type="Proteomes" id="UP001357223"/>
    </source>
</evidence>
<dbReference type="Proteomes" id="UP001357223">
    <property type="component" value="Chromosome"/>
</dbReference>
<name>A0ABZ2C7C8_9BACI</name>
<proteinExistence type="predicted"/>